<organism evidence="2 3">
    <name type="scientific">Desulfoluna butyratoxydans</name>
    <dbReference type="NCBI Taxonomy" id="231438"/>
    <lineage>
        <taxon>Bacteria</taxon>
        <taxon>Pseudomonadati</taxon>
        <taxon>Thermodesulfobacteriota</taxon>
        <taxon>Desulfobacteria</taxon>
        <taxon>Desulfobacterales</taxon>
        <taxon>Desulfolunaceae</taxon>
        <taxon>Desulfoluna</taxon>
    </lineage>
</organism>
<evidence type="ECO:0000256" key="1">
    <source>
        <dbReference type="SAM" id="Phobius"/>
    </source>
</evidence>
<name>A0A4U8YYB9_9BACT</name>
<evidence type="ECO:0000313" key="3">
    <source>
        <dbReference type="Proteomes" id="UP000507962"/>
    </source>
</evidence>
<reference evidence="2 3" key="1">
    <citation type="submission" date="2019-03" db="EMBL/GenBank/DDBJ databases">
        <authorList>
            <person name="Nijsse B."/>
        </authorList>
    </citation>
    <scope>NUCLEOTIDE SEQUENCE [LARGE SCALE GENOMIC DNA]</scope>
    <source>
        <strain evidence="2">Desulfoluna butyratoxydans MSL71</strain>
    </source>
</reference>
<keyword evidence="3" id="KW-1185">Reference proteome</keyword>
<evidence type="ECO:0000313" key="2">
    <source>
        <dbReference type="EMBL" id="VFQ47122.1"/>
    </source>
</evidence>
<proteinExistence type="predicted"/>
<dbReference type="AlphaFoldDB" id="A0A4U8YYB9"/>
<accession>A0A4U8YYB9</accession>
<dbReference type="Proteomes" id="UP000507962">
    <property type="component" value="Unassembled WGS sequence"/>
</dbReference>
<protein>
    <submittedName>
        <fullName evidence="2">Uncharacterized protein</fullName>
    </submittedName>
</protein>
<keyword evidence="1" id="KW-0472">Membrane</keyword>
<dbReference type="EMBL" id="CAADHO010000013">
    <property type="protein sequence ID" value="VFQ47122.1"/>
    <property type="molecule type" value="Genomic_DNA"/>
</dbReference>
<feature type="transmembrane region" description="Helical" evidence="1">
    <location>
        <begin position="116"/>
        <end position="132"/>
    </location>
</feature>
<keyword evidence="1" id="KW-1133">Transmembrane helix</keyword>
<gene>
    <name evidence="2" type="ORF">MSL71_48080</name>
</gene>
<dbReference type="RefSeq" id="WP_180146312.1">
    <property type="nucleotide sequence ID" value="NZ_CAADHO010000013.1"/>
</dbReference>
<keyword evidence="1" id="KW-0812">Transmembrane</keyword>
<sequence length="135" mass="15648">MFGSKDNTQDITAEIIEKVRQTDQQQKLENERKESIDSVIDVLEDMVDMPREQIESLAREVAEKHENGPETHPESIDSGTNWYDHDWKVVLLLIFFFPLGLYGLWKSPHFKKPTKIIIFITYFIGLVGSLLNNPT</sequence>
<feature type="transmembrane region" description="Helical" evidence="1">
    <location>
        <begin position="87"/>
        <end position="104"/>
    </location>
</feature>